<dbReference type="Proteomes" id="UP000265798">
    <property type="component" value="Unassembled WGS sequence"/>
</dbReference>
<reference evidence="2" key="1">
    <citation type="submission" date="2018-05" db="EMBL/GenBank/DDBJ databases">
        <title>Leptospira yasudae sp. nov. and Leptospira stimsonii sp. nov., two pathogenic species of the genus Leptospira isolated from environmental sources.</title>
        <authorList>
            <person name="Casanovas-Massana A."/>
            <person name="Hamond C."/>
            <person name="Santos L.A."/>
            <person name="Hacker K.P."/>
            <person name="Balassiano I."/>
            <person name="Medeiros M.A."/>
            <person name="Reis M.G."/>
            <person name="Ko A.I."/>
            <person name="Wunder E.A."/>
        </authorList>
    </citation>
    <scope>NUCLEOTIDE SEQUENCE [LARGE SCALE GENOMIC DNA]</scope>
    <source>
        <strain evidence="2">Yale</strain>
    </source>
</reference>
<gene>
    <name evidence="1" type="ORF">DLM75_05405</name>
</gene>
<comment type="caution">
    <text evidence="1">The sequence shown here is derived from an EMBL/GenBank/DDBJ whole genome shotgun (WGS) entry which is preliminary data.</text>
</comment>
<accession>A0A396ZFU3</accession>
<organism evidence="1 2">
    <name type="scientific">Leptospira stimsonii</name>
    <dbReference type="NCBI Taxonomy" id="2202203"/>
    <lineage>
        <taxon>Bacteria</taxon>
        <taxon>Pseudomonadati</taxon>
        <taxon>Spirochaetota</taxon>
        <taxon>Spirochaetia</taxon>
        <taxon>Leptospirales</taxon>
        <taxon>Leptospiraceae</taxon>
        <taxon>Leptospira</taxon>
    </lineage>
</organism>
<evidence type="ECO:0000313" key="2">
    <source>
        <dbReference type="Proteomes" id="UP000265798"/>
    </source>
</evidence>
<proteinExistence type="predicted"/>
<protein>
    <submittedName>
        <fullName evidence="1">Uncharacterized protein</fullName>
    </submittedName>
</protein>
<dbReference type="EMBL" id="QHCT01000001">
    <property type="protein sequence ID" value="RHX92617.1"/>
    <property type="molecule type" value="Genomic_DNA"/>
</dbReference>
<name>A0A396ZFU3_9LEPT</name>
<evidence type="ECO:0000313" key="1">
    <source>
        <dbReference type="EMBL" id="RHX92617.1"/>
    </source>
</evidence>
<sequence>MICSLFYRSFLFSRLSQIENRRKTETVLSFFRKFIEESQKKKIQFLLNDGAFSKERTSRRTIPIHSNAPYYMEGIKL</sequence>
<dbReference type="AlphaFoldDB" id="A0A396ZFU3"/>